<keyword evidence="3" id="KW-1185">Reference proteome</keyword>
<dbReference type="Proteomes" id="UP000014071">
    <property type="component" value="Unassembled WGS sequence"/>
</dbReference>
<evidence type="ECO:0000313" key="3">
    <source>
        <dbReference type="Proteomes" id="UP000014071"/>
    </source>
</evidence>
<feature type="region of interest" description="Disordered" evidence="1">
    <location>
        <begin position="84"/>
        <end position="109"/>
    </location>
</feature>
<dbReference type="EMBL" id="DF238785">
    <property type="protein sequence ID" value="GAC94613.1"/>
    <property type="molecule type" value="Genomic_DNA"/>
</dbReference>
<name>R9P096_PSEHS</name>
<dbReference type="GeneID" id="24107479"/>
<evidence type="ECO:0000256" key="1">
    <source>
        <dbReference type="SAM" id="MobiDB-lite"/>
    </source>
</evidence>
<sequence length="120" mass="13458">MDVRKKRQRLQYDLKSGSKPAQTPNRSIDGNGWTEHQRNENQLARKQVGRQGGSVSIMRLSHLDSTLFCLLLIRCSTALQRQGGTLMRMSSDTDTSSKPDPDLSDEVNVEQLNLIASSTR</sequence>
<reference evidence="3" key="1">
    <citation type="journal article" date="2013" name="Genome Announc.">
        <title>Draft genome sequence of the basidiomycetous yeast-like fungus Pseudozyma hubeiensis SY62, which produces an abundant amount of the biosurfactant mannosylerythritol lipids.</title>
        <authorList>
            <person name="Konishi M."/>
            <person name="Hatada Y."/>
            <person name="Horiuchi J."/>
        </authorList>
    </citation>
    <scope>NUCLEOTIDE SEQUENCE [LARGE SCALE GENOMIC DNA]</scope>
    <source>
        <strain evidence="3">SY62</strain>
    </source>
</reference>
<organism evidence="2 3">
    <name type="scientific">Pseudozyma hubeiensis (strain SY62)</name>
    <name type="common">Yeast</name>
    <dbReference type="NCBI Taxonomy" id="1305764"/>
    <lineage>
        <taxon>Eukaryota</taxon>
        <taxon>Fungi</taxon>
        <taxon>Dikarya</taxon>
        <taxon>Basidiomycota</taxon>
        <taxon>Ustilaginomycotina</taxon>
        <taxon>Ustilaginomycetes</taxon>
        <taxon>Ustilaginales</taxon>
        <taxon>Ustilaginaceae</taxon>
        <taxon>Pseudozyma</taxon>
    </lineage>
</organism>
<evidence type="ECO:0000313" key="2">
    <source>
        <dbReference type="EMBL" id="GAC94613.1"/>
    </source>
</evidence>
<protein>
    <submittedName>
        <fullName evidence="2">Ketopantoate reductase</fullName>
    </submittedName>
</protein>
<dbReference type="RefSeq" id="XP_012188200.1">
    <property type="nucleotide sequence ID" value="XM_012332810.1"/>
</dbReference>
<accession>R9P096</accession>
<proteinExistence type="predicted"/>
<dbReference type="HOGENOM" id="CLU_2050665_0_0_1"/>
<gene>
    <name evidence="2" type="ORF">PHSY_002186</name>
</gene>
<feature type="compositionally biased region" description="Polar residues" evidence="1">
    <location>
        <begin position="19"/>
        <end position="28"/>
    </location>
</feature>
<feature type="region of interest" description="Disordered" evidence="1">
    <location>
        <begin position="1"/>
        <end position="39"/>
    </location>
</feature>
<dbReference type="AlphaFoldDB" id="R9P096"/>